<dbReference type="EMBL" id="KX349311">
    <property type="protein sequence ID" value="AOO16049.1"/>
    <property type="molecule type" value="Genomic_DNA"/>
</dbReference>
<dbReference type="HAMAP" id="MF_04161">
    <property type="entry name" value="Sliding_clamp_T4"/>
    <property type="match status" value="1"/>
</dbReference>
<dbReference type="InterPro" id="IPR046389">
    <property type="entry name" value="Sliding_clamp_T4"/>
</dbReference>
<evidence type="ECO:0000256" key="1">
    <source>
        <dbReference type="HAMAP-Rule" id="MF_04161"/>
    </source>
</evidence>
<dbReference type="GO" id="GO:0039693">
    <property type="term" value="P:viral DNA genome replication"/>
    <property type="evidence" value="ECO:0007669"/>
    <property type="project" value="UniProtKB-UniRule"/>
</dbReference>
<dbReference type="EMBL" id="KX349326">
    <property type="protein sequence ID" value="AOO19269.1"/>
    <property type="molecule type" value="Genomic_DNA"/>
</dbReference>
<keyword evidence="1" id="KW-1194">Viral DNA replication</keyword>
<comment type="function">
    <text evidence="1">Sliding clamp that encircles the genomic DNA and links the DNA polymerase to the template to control the processivity of DNA synthesis. Responsible for tethering the catalytic subunit of DNA polymerase to DNA during high-speed replication. Interaction with the sliding-clamp-loader opens the sliding clamp so that it can be loaded around the DNA template. During transcription, encircles the DNA and tethers host RNA polymerase (RNAP) to it.</text>
</comment>
<dbReference type="Proteomes" id="UP000224341">
    <property type="component" value="Segment"/>
</dbReference>
<dbReference type="InterPro" id="IPR015200">
    <property type="entry name" value="Sliding_clamp_C"/>
</dbReference>
<dbReference type="GO" id="GO:0030337">
    <property type="term" value="F:DNA polymerase processivity factor activity"/>
    <property type="evidence" value="ECO:0007669"/>
    <property type="project" value="UniProtKB-UniRule"/>
</dbReference>
<evidence type="ECO:0000313" key="8">
    <source>
        <dbReference type="Proteomes" id="UP000224445"/>
    </source>
</evidence>
<accession>A0A1D7SPD1</accession>
<feature type="domain" description="Sliding clamp C-terminal" evidence="2">
    <location>
        <begin position="119"/>
        <end position="219"/>
    </location>
</feature>
<sequence length="222" mass="24577">MTVISRPTIEVLKNFCSINKSIVIKPGNTLSTLSINKNILAIADVQEQFDSQISIYDLSVFLGGLSLFNAPKVDTSHPNFVTVSDEKGKSKTRFFYADPDIITQPPEKEITLPSVDCDFALSAEVLQQLLKAASVYQLPDLCLFGHEGAVQIMVTDKKNDTSNSYSVDLPDAVIGDEEFCFCFKVENLRLLPGAYHVMISKQNVAEFRGDGIKYFIALEPNN</sequence>
<reference evidence="7 8" key="1">
    <citation type="journal article" date="2016" name="Environ. Microbiol.">
        <title>Genomic diversification of marine cyanophages into stable ecotypes.</title>
        <authorList>
            <person name="Marston M.F."/>
            <person name="Martiny J.B."/>
        </authorList>
    </citation>
    <scope>NUCLEOTIDE SEQUENCE [LARGE SCALE GENOMIC DNA]</scope>
    <source>
        <strain evidence="3">Np_15_0310</strain>
        <strain evidence="4">RW_04_0310</strain>
        <strain evidence="5">W1_12_0610</strain>
        <strain evidence="6">WH_05_0310</strain>
    </source>
</reference>
<evidence type="ECO:0000313" key="7">
    <source>
        <dbReference type="Proteomes" id="UP000224341"/>
    </source>
</evidence>
<evidence type="ECO:0000259" key="2">
    <source>
        <dbReference type="Pfam" id="PF09116"/>
    </source>
</evidence>
<dbReference type="Proteomes" id="UP000224445">
    <property type="component" value="Segment"/>
</dbReference>
<dbReference type="InterPro" id="IPR046938">
    <property type="entry name" value="DNA_clamp_sf"/>
</dbReference>
<dbReference type="SUPFAM" id="SSF55979">
    <property type="entry name" value="DNA clamp"/>
    <property type="match status" value="2"/>
</dbReference>
<dbReference type="GO" id="GO:0019083">
    <property type="term" value="P:viral transcription"/>
    <property type="evidence" value="ECO:0007669"/>
    <property type="project" value="UniProtKB-UniRule"/>
</dbReference>
<keyword evidence="1" id="KW-0235">DNA replication</keyword>
<gene>
    <name evidence="3" type="ORF">Np150310_135</name>
    <name evidence="4" type="ORF">RW040310_135</name>
    <name evidence="5" type="ORF">W1120610_136</name>
    <name evidence="6" type="ORF">WH050310_135</name>
</gene>
<dbReference type="Proteomes" id="UP000225157">
    <property type="component" value="Segment"/>
</dbReference>
<keyword evidence="1" id="KW-1195">Viral transcription</keyword>
<dbReference type="Pfam" id="PF09116">
    <property type="entry name" value="gp45-slide_C"/>
    <property type="match status" value="1"/>
</dbReference>
<dbReference type="EMBL" id="KX349324">
    <property type="protein sequence ID" value="AOO18842.1"/>
    <property type="molecule type" value="Genomic_DNA"/>
</dbReference>
<comment type="subunit">
    <text evidence="1">Homotrimer. Interacts with the viral DNA polymerase; this interaction constitutes the polymerase holoenzyme. Interacts with the sliding-clamp-loader; this interaction allows the sliding-clamp-loader to open the sliding clamp. Interacts with the viral DNA ligase. Part of the replicase complex that includes the DNA polymerase, the polymerase clamp, the clamp loader complex, the single-stranded DNA binding protein, the primase, the helicase and the helicase assembly factor. Interacts with the viral RNA polymerase (RNAP). Part of the transcription activation complex containing host RNAP, the viral RNA polymerase sigma-like factor, the late transcription coactivator, and the sliding clamp.</text>
</comment>
<dbReference type="GO" id="GO:0006260">
    <property type="term" value="P:DNA replication"/>
    <property type="evidence" value="ECO:0007669"/>
    <property type="project" value="UniProtKB-KW"/>
</dbReference>
<evidence type="ECO:0000313" key="4">
    <source>
        <dbReference type="EMBL" id="AOO16049.1"/>
    </source>
</evidence>
<comment type="similarity">
    <text evidence="1">Belongs to the Tevenvirinae sliding clamp family.</text>
</comment>
<evidence type="ECO:0000313" key="5">
    <source>
        <dbReference type="EMBL" id="AOO18842.1"/>
    </source>
</evidence>
<protein>
    <recommendedName>
        <fullName evidence="1">Sliding clamp</fullName>
    </recommendedName>
    <alternativeName>
        <fullName evidence="1">DNA polymerase accessory protein Gp45</fullName>
    </alternativeName>
    <alternativeName>
        <fullName evidence="1">DNA polymerase clamp</fullName>
    </alternativeName>
</protein>
<evidence type="ECO:0000313" key="3">
    <source>
        <dbReference type="EMBL" id="AOO15409.1"/>
    </source>
</evidence>
<dbReference type="Proteomes" id="UP000225120">
    <property type="component" value="Segment"/>
</dbReference>
<organism evidence="3 7">
    <name type="scientific">Cyanophage S-RIM12</name>
    <dbReference type="NCBI Taxonomy" id="1278402"/>
    <lineage>
        <taxon>Viruses</taxon>
        <taxon>Duplodnaviria</taxon>
        <taxon>Heunggongvirae</taxon>
        <taxon>Uroviricota</taxon>
        <taxon>Caudoviricetes</taxon>
        <taxon>Pantevenvirales</taxon>
        <taxon>Kyanoviridae</taxon>
        <taxon>Brizovirus</taxon>
        <taxon>Brizovirus syn33</taxon>
    </lineage>
</organism>
<proteinExistence type="inferred from homology"/>
<name>A0A1D7SPD1_9CAUD</name>
<dbReference type="Gene3D" id="3.70.10.10">
    <property type="match status" value="1"/>
</dbReference>
<evidence type="ECO:0000313" key="6">
    <source>
        <dbReference type="EMBL" id="AOO19269.1"/>
    </source>
</evidence>
<dbReference type="EMBL" id="KX349308">
    <property type="protein sequence ID" value="AOO15409.1"/>
    <property type="molecule type" value="Genomic_DNA"/>
</dbReference>